<protein>
    <submittedName>
        <fullName evidence="4">Uncharacterized protein</fullName>
    </submittedName>
</protein>
<gene>
    <name evidence="4" type="ORF">DEH84_11730</name>
</gene>
<feature type="transmembrane region" description="Helical" evidence="3">
    <location>
        <begin position="314"/>
        <end position="336"/>
    </location>
</feature>
<keyword evidence="3" id="KW-0812">Transmembrane</keyword>
<dbReference type="OrthoDB" id="9180424at2"/>
<feature type="compositionally biased region" description="Low complexity" evidence="2">
    <location>
        <begin position="137"/>
        <end position="194"/>
    </location>
</feature>
<dbReference type="PANTHER" id="PTHR48125:SF10">
    <property type="entry name" value="OS12G0136300 PROTEIN"/>
    <property type="match status" value="1"/>
</dbReference>
<keyword evidence="3" id="KW-1133">Transmembrane helix</keyword>
<reference evidence="4 5" key="1">
    <citation type="submission" date="2018-05" db="EMBL/GenBank/DDBJ databases">
        <title>complete genome sequence of Aquabacterium olei NBRC 110486.</title>
        <authorList>
            <person name="Tang B."/>
            <person name="Chang J."/>
            <person name="Zhang L."/>
            <person name="Yang H."/>
        </authorList>
    </citation>
    <scope>NUCLEOTIDE SEQUENCE [LARGE SCALE GENOMIC DNA]</scope>
    <source>
        <strain evidence="4 5">NBRC 110486</strain>
    </source>
</reference>
<dbReference type="EMBL" id="CP029210">
    <property type="protein sequence ID" value="AWI54021.1"/>
    <property type="molecule type" value="Genomic_DNA"/>
</dbReference>
<evidence type="ECO:0000256" key="1">
    <source>
        <dbReference type="SAM" id="Coils"/>
    </source>
</evidence>
<name>A0A2U8FSH4_9BURK</name>
<keyword evidence="3" id="KW-0472">Membrane</keyword>
<sequence>MIHCNKVSAAVLAGVALGFVPVASHGLGFGRPVSRAILGERLQMQVPIRLEAGEDLAQDCLASDVYVGEDKLPRGAVSLAVERAVGASEATLRLQTQGALNEPVVTVYLIAGCQARVTRKFVLFVDPPSLAAAETAPLTATAPSDNPAPADAGGAAAPSTRRPASSTAARTAARAPATRAAASPASEAGGMASPGAGGLSTSMGAAAKAPKAAKADPGSRLLLDPIEQDALVLPELRPTATLGTAALDDSPASKERRAAAAALWQALNATPEQLARDRQRLAELEQRLVALQAESDKAKAALARPAPVSEATPAWWVAVLGALVLVLLPLVLWLGWRLWRAHRAAASSDWMASAANSEPRDTGVDDDLSRTSVDFVRRPEGVHAPEVDTFQGELAHPAPSVQPDWSVPAPAPFTPAPVFQAPAPSVTLEPPPAPAVASMASPVQREALREVSVEELIDLEQQAEFFVVLGQDDAAIDLLEGHVQSTTGGSPLPYLKLLEIYQRLGQRADYERVQADFNARFNGYAPAWEADLQQGHSLADYPGVIERLQGLWSTPARAMDVLEKSLTRPDHDAETFDLPAYRELLFLYAVARDLSERESRDRQAVDLLLPEMGGAQPASQLTVPGESDEVAPLMATRPIKAQPGARPSISLDLHLEDLASPDPDPAASEVRVTDPLPGAPRTLDPLPFHVDDSDTPQHIGKV</sequence>
<evidence type="ECO:0000313" key="5">
    <source>
        <dbReference type="Proteomes" id="UP000244892"/>
    </source>
</evidence>
<dbReference type="AlphaFoldDB" id="A0A2U8FSH4"/>
<feature type="coiled-coil region" evidence="1">
    <location>
        <begin position="274"/>
        <end position="301"/>
    </location>
</feature>
<keyword evidence="5" id="KW-1185">Reference proteome</keyword>
<feature type="region of interest" description="Disordered" evidence="2">
    <location>
        <begin position="656"/>
        <end position="702"/>
    </location>
</feature>
<dbReference type="KEGG" id="aon:DEH84_11730"/>
<proteinExistence type="predicted"/>
<evidence type="ECO:0000313" key="4">
    <source>
        <dbReference type="EMBL" id="AWI54021.1"/>
    </source>
</evidence>
<dbReference type="Proteomes" id="UP000244892">
    <property type="component" value="Chromosome"/>
</dbReference>
<accession>A0A2U8FSH4</accession>
<dbReference type="RefSeq" id="WP_109037017.1">
    <property type="nucleotide sequence ID" value="NZ_CP029210.1"/>
</dbReference>
<dbReference type="PANTHER" id="PTHR48125">
    <property type="entry name" value="LP07818P1"/>
    <property type="match status" value="1"/>
</dbReference>
<keyword evidence="1" id="KW-0175">Coiled coil</keyword>
<feature type="region of interest" description="Disordered" evidence="2">
    <location>
        <begin position="137"/>
        <end position="203"/>
    </location>
</feature>
<evidence type="ECO:0000256" key="3">
    <source>
        <dbReference type="SAM" id="Phobius"/>
    </source>
</evidence>
<organism evidence="4 5">
    <name type="scientific">Aquabacterium olei</name>
    <dbReference type="NCBI Taxonomy" id="1296669"/>
    <lineage>
        <taxon>Bacteria</taxon>
        <taxon>Pseudomonadati</taxon>
        <taxon>Pseudomonadota</taxon>
        <taxon>Betaproteobacteria</taxon>
        <taxon>Burkholderiales</taxon>
        <taxon>Aquabacterium</taxon>
    </lineage>
</organism>
<evidence type="ECO:0000256" key="2">
    <source>
        <dbReference type="SAM" id="MobiDB-lite"/>
    </source>
</evidence>